<name>Q3S7L1_HV1</name>
<gene>
    <name evidence="2" type="primary">pol</name>
</gene>
<proteinExistence type="predicted"/>
<organismHost>
    <name type="scientific">Homo sapiens</name>
    <name type="common">Human</name>
    <dbReference type="NCBI Taxonomy" id="9606"/>
</organismHost>
<evidence type="ECO:0000313" key="2">
    <source>
        <dbReference type="EMBL" id="AAZ91645.1"/>
    </source>
</evidence>
<feature type="compositionally biased region" description="Basic residues" evidence="1">
    <location>
        <begin position="85"/>
        <end position="95"/>
    </location>
</feature>
<feature type="non-terminal residue" evidence="2">
    <location>
        <position position="1"/>
    </location>
</feature>
<reference evidence="2" key="1">
    <citation type="submission" date="2005-08" db="EMBL/GenBank/DDBJ databases">
        <title>Genomic Diversity of HIV-1 subtypes in Northern Kenya.</title>
        <authorList>
            <person name="Khamadi S.A."/>
            <person name="Ochieng W."/>
            <person name="Lihana R.W."/>
            <person name="Kiptoo M.K."/>
            <person name="Kinyua J.G."/>
            <person name="Lagat N."/>
            <person name="Muriuki J."/>
            <person name="Mwangi J."/>
            <person name="Pelle R."/>
            <person name="Muigai A."/>
            <person name="Carter J."/>
            <person name="Yamada R."/>
            <person name="Mpoke S."/>
        </authorList>
    </citation>
    <scope>NUCLEOTIDE SEQUENCE</scope>
    <source>
        <strain evidence="2">MADH010</strain>
    </source>
</reference>
<feature type="region of interest" description="Disordered" evidence="1">
    <location>
        <begin position="69"/>
        <end position="95"/>
    </location>
</feature>
<dbReference type="EMBL" id="DQ155119">
    <property type="protein sequence ID" value="AAZ91645.1"/>
    <property type="molecule type" value="Genomic_DNA"/>
</dbReference>
<protein>
    <submittedName>
        <fullName evidence="2">Truncated pol protein</fullName>
    </submittedName>
</protein>
<sequence length="95" mass="10610">MFAQIGCLYISQLVLLRLYQSHSSQDGWAKGYTMGHSQKEKLKAFNRNLYRIGKGKENFKELGALKIPSDAGGVLQSGKRDGPLKGRKLVRFPPS</sequence>
<organism evidence="2">
    <name type="scientific">Human immunodeficiency virus type 1</name>
    <name type="common">HIV-1</name>
    <dbReference type="NCBI Taxonomy" id="11676"/>
    <lineage>
        <taxon>Viruses</taxon>
        <taxon>Riboviria</taxon>
        <taxon>Pararnavirae</taxon>
        <taxon>Artverviricota</taxon>
        <taxon>Revtraviricetes</taxon>
        <taxon>Ortervirales</taxon>
        <taxon>Retroviridae</taxon>
        <taxon>Orthoretrovirinae</taxon>
        <taxon>Lentivirus</taxon>
        <taxon>Lentivirus humimdef1</taxon>
    </lineage>
</organism>
<accession>Q3S7L1</accession>
<evidence type="ECO:0000256" key="1">
    <source>
        <dbReference type="SAM" id="MobiDB-lite"/>
    </source>
</evidence>